<evidence type="ECO:0000256" key="2">
    <source>
        <dbReference type="SAM" id="SignalP"/>
    </source>
</evidence>
<dbReference type="EMBL" id="CAXLJM020000022">
    <property type="protein sequence ID" value="CAL8088098.1"/>
    <property type="molecule type" value="Genomic_DNA"/>
</dbReference>
<comment type="caution">
    <text evidence="3">The sequence shown here is derived from an EMBL/GenBank/DDBJ whole genome shotgun (WGS) entry which is preliminary data.</text>
</comment>
<dbReference type="Proteomes" id="UP001642540">
    <property type="component" value="Unassembled WGS sequence"/>
</dbReference>
<gene>
    <name evidence="3" type="ORF">ODALV1_LOCUS6946</name>
</gene>
<organism evidence="3 4">
    <name type="scientific">Orchesella dallaii</name>
    <dbReference type="NCBI Taxonomy" id="48710"/>
    <lineage>
        <taxon>Eukaryota</taxon>
        <taxon>Metazoa</taxon>
        <taxon>Ecdysozoa</taxon>
        <taxon>Arthropoda</taxon>
        <taxon>Hexapoda</taxon>
        <taxon>Collembola</taxon>
        <taxon>Entomobryomorpha</taxon>
        <taxon>Entomobryoidea</taxon>
        <taxon>Orchesellidae</taxon>
        <taxon>Orchesellinae</taxon>
        <taxon>Orchesella</taxon>
    </lineage>
</organism>
<feature type="chain" id="PRO_5045278659" evidence="2">
    <location>
        <begin position="20"/>
        <end position="293"/>
    </location>
</feature>
<evidence type="ECO:0000313" key="3">
    <source>
        <dbReference type="EMBL" id="CAL8088098.1"/>
    </source>
</evidence>
<feature type="signal peptide" evidence="2">
    <location>
        <begin position="1"/>
        <end position="19"/>
    </location>
</feature>
<protein>
    <submittedName>
        <fullName evidence="3">Uncharacterized protein</fullName>
    </submittedName>
</protein>
<evidence type="ECO:0000256" key="1">
    <source>
        <dbReference type="SAM" id="MobiDB-lite"/>
    </source>
</evidence>
<name>A0ABP1Q7B7_9HEXA</name>
<feature type="region of interest" description="Disordered" evidence="1">
    <location>
        <begin position="142"/>
        <end position="202"/>
    </location>
</feature>
<reference evidence="3 4" key="1">
    <citation type="submission" date="2024-08" db="EMBL/GenBank/DDBJ databases">
        <authorList>
            <person name="Cucini C."/>
            <person name="Frati F."/>
        </authorList>
    </citation>
    <scope>NUCLEOTIDE SEQUENCE [LARGE SCALE GENOMIC DNA]</scope>
</reference>
<accession>A0ABP1Q7B7</accession>
<evidence type="ECO:0000313" key="4">
    <source>
        <dbReference type="Proteomes" id="UP001642540"/>
    </source>
</evidence>
<keyword evidence="2" id="KW-0732">Signal</keyword>
<proteinExistence type="predicted"/>
<sequence length="293" mass="30814">MGKYSIVAISLAFLGVALAQQLTHDERCQVLEGNGIRVDQCSSEKFLACKDGRCQCADPVNQIYTYREELITRSKRSPKGGKGFKKIAVGAVAGAATYHVASQASKGFKVQTTESPKKYKRVYACYSRVGGQCAFSNVNWQSVDSSSSSTTSTSTTTTEPATTLPSSTGSENVTSSSNTTSEAISTNGTTTTTSAPAPVAAAQTQPLDVSKIPGCVQNAVCKHGSPTQGNGTSSSFLQKVDYDPRLGVCECESGYEKTTKDICVKVKKSGASEKTVAGAVILAALVFNKIFAF</sequence>
<keyword evidence="4" id="KW-1185">Reference proteome</keyword>